<organism evidence="2 3">
    <name type="scientific">Heliocybe sulcata</name>
    <dbReference type="NCBI Taxonomy" id="5364"/>
    <lineage>
        <taxon>Eukaryota</taxon>
        <taxon>Fungi</taxon>
        <taxon>Dikarya</taxon>
        <taxon>Basidiomycota</taxon>
        <taxon>Agaricomycotina</taxon>
        <taxon>Agaricomycetes</taxon>
        <taxon>Gloeophyllales</taxon>
        <taxon>Gloeophyllaceae</taxon>
        <taxon>Heliocybe</taxon>
    </lineage>
</organism>
<evidence type="ECO:0000313" key="3">
    <source>
        <dbReference type="Proteomes" id="UP000305948"/>
    </source>
</evidence>
<accession>A0A5C3NHY7</accession>
<evidence type="ECO:0000256" key="1">
    <source>
        <dbReference type="SAM" id="MobiDB-lite"/>
    </source>
</evidence>
<feature type="region of interest" description="Disordered" evidence="1">
    <location>
        <begin position="65"/>
        <end position="84"/>
    </location>
</feature>
<sequence>MTGFSKGPVLVIIPESNSDGKVLLCLTLRKNLGHEPGMPESRSNRPSSGFWQDTVAREGRLERPGYPRYWRTSPTSSTLPSSNDPKHTLLHVVNIKNSPTRLSVVPKQASKTLNIAPDTPLVLRAVEIGAPGLEVLVRSDTAGRVSRYCTAQAATACLTHCRLFRLSTFLCLPIDNRPKDTLRSFGYPGLIGWRLPCPPHFTFCQPWNSFWFAQQHPVGPNPISMEMFDNLEQIMISRECLLIDAYRNCVCLTVFR</sequence>
<feature type="compositionally biased region" description="Low complexity" evidence="1">
    <location>
        <begin position="72"/>
        <end position="82"/>
    </location>
</feature>
<dbReference type="Proteomes" id="UP000305948">
    <property type="component" value="Unassembled WGS sequence"/>
</dbReference>
<dbReference type="EMBL" id="ML213503">
    <property type="protein sequence ID" value="TFK56517.1"/>
    <property type="molecule type" value="Genomic_DNA"/>
</dbReference>
<evidence type="ECO:0000313" key="2">
    <source>
        <dbReference type="EMBL" id="TFK56517.1"/>
    </source>
</evidence>
<name>A0A5C3NHY7_9AGAM</name>
<reference evidence="2 3" key="1">
    <citation type="journal article" date="2019" name="Nat. Ecol. Evol.">
        <title>Megaphylogeny resolves global patterns of mushroom evolution.</title>
        <authorList>
            <person name="Varga T."/>
            <person name="Krizsan K."/>
            <person name="Foldi C."/>
            <person name="Dima B."/>
            <person name="Sanchez-Garcia M."/>
            <person name="Sanchez-Ramirez S."/>
            <person name="Szollosi G.J."/>
            <person name="Szarkandi J.G."/>
            <person name="Papp V."/>
            <person name="Albert L."/>
            <person name="Andreopoulos W."/>
            <person name="Angelini C."/>
            <person name="Antonin V."/>
            <person name="Barry K.W."/>
            <person name="Bougher N.L."/>
            <person name="Buchanan P."/>
            <person name="Buyck B."/>
            <person name="Bense V."/>
            <person name="Catcheside P."/>
            <person name="Chovatia M."/>
            <person name="Cooper J."/>
            <person name="Damon W."/>
            <person name="Desjardin D."/>
            <person name="Finy P."/>
            <person name="Geml J."/>
            <person name="Haridas S."/>
            <person name="Hughes K."/>
            <person name="Justo A."/>
            <person name="Karasinski D."/>
            <person name="Kautmanova I."/>
            <person name="Kiss B."/>
            <person name="Kocsube S."/>
            <person name="Kotiranta H."/>
            <person name="LaButti K.M."/>
            <person name="Lechner B.E."/>
            <person name="Liimatainen K."/>
            <person name="Lipzen A."/>
            <person name="Lukacs Z."/>
            <person name="Mihaltcheva S."/>
            <person name="Morgado L.N."/>
            <person name="Niskanen T."/>
            <person name="Noordeloos M.E."/>
            <person name="Ohm R.A."/>
            <person name="Ortiz-Santana B."/>
            <person name="Ovrebo C."/>
            <person name="Racz N."/>
            <person name="Riley R."/>
            <person name="Savchenko A."/>
            <person name="Shiryaev A."/>
            <person name="Soop K."/>
            <person name="Spirin V."/>
            <person name="Szebenyi C."/>
            <person name="Tomsovsky M."/>
            <person name="Tulloss R.E."/>
            <person name="Uehling J."/>
            <person name="Grigoriev I.V."/>
            <person name="Vagvolgyi C."/>
            <person name="Papp T."/>
            <person name="Martin F.M."/>
            <person name="Miettinen O."/>
            <person name="Hibbett D.S."/>
            <person name="Nagy L.G."/>
        </authorList>
    </citation>
    <scope>NUCLEOTIDE SEQUENCE [LARGE SCALE GENOMIC DNA]</scope>
    <source>
        <strain evidence="2 3">OMC1185</strain>
    </source>
</reference>
<dbReference type="AlphaFoldDB" id="A0A5C3NHY7"/>
<keyword evidence="3" id="KW-1185">Reference proteome</keyword>
<gene>
    <name evidence="2" type="ORF">OE88DRAFT_1640451</name>
</gene>
<proteinExistence type="predicted"/>
<protein>
    <submittedName>
        <fullName evidence="2">Uncharacterized protein</fullName>
    </submittedName>
</protein>